<dbReference type="InterPro" id="IPR044788">
    <property type="entry name" value="X8_dom_prot"/>
</dbReference>
<keyword evidence="9" id="KW-1185">Reference proteome</keyword>
<gene>
    <name evidence="10" type="primary">LOC110777984</name>
</gene>
<feature type="compositionally biased region" description="Basic residues" evidence="6">
    <location>
        <begin position="253"/>
        <end position="262"/>
    </location>
</feature>
<keyword evidence="4" id="KW-0326">Glycosidase</keyword>
<evidence type="ECO:0000256" key="3">
    <source>
        <dbReference type="ARBA" id="ARBA00022801"/>
    </source>
</evidence>
<protein>
    <submittedName>
        <fullName evidence="10">Glucan endo-1,3-beta-glucosidase 12</fullName>
    </submittedName>
</protein>
<dbReference type="GeneID" id="110777984"/>
<organism evidence="9 10">
    <name type="scientific">Spinacia oleracea</name>
    <name type="common">Spinach</name>
    <dbReference type="NCBI Taxonomy" id="3562"/>
    <lineage>
        <taxon>Eukaryota</taxon>
        <taxon>Viridiplantae</taxon>
        <taxon>Streptophyta</taxon>
        <taxon>Embryophyta</taxon>
        <taxon>Tracheophyta</taxon>
        <taxon>Spermatophyta</taxon>
        <taxon>Magnoliopsida</taxon>
        <taxon>eudicotyledons</taxon>
        <taxon>Gunneridae</taxon>
        <taxon>Pentapetalae</taxon>
        <taxon>Caryophyllales</taxon>
        <taxon>Chenopodiaceae</taxon>
        <taxon>Chenopodioideae</taxon>
        <taxon>Anserineae</taxon>
        <taxon>Spinacia</taxon>
    </lineage>
</organism>
<evidence type="ECO:0000313" key="9">
    <source>
        <dbReference type="Proteomes" id="UP000813463"/>
    </source>
</evidence>
<evidence type="ECO:0000256" key="1">
    <source>
        <dbReference type="ARBA" id="ARBA00008773"/>
    </source>
</evidence>
<dbReference type="Pfam" id="PF07983">
    <property type="entry name" value="X8"/>
    <property type="match status" value="1"/>
</dbReference>
<evidence type="ECO:0000256" key="2">
    <source>
        <dbReference type="ARBA" id="ARBA00022729"/>
    </source>
</evidence>
<feature type="region of interest" description="Disordered" evidence="6">
    <location>
        <begin position="233"/>
        <end position="281"/>
    </location>
</feature>
<evidence type="ECO:0000256" key="7">
    <source>
        <dbReference type="SAM" id="SignalP"/>
    </source>
</evidence>
<keyword evidence="2 7" id="KW-0732">Signal</keyword>
<dbReference type="GO" id="GO:0005886">
    <property type="term" value="C:plasma membrane"/>
    <property type="evidence" value="ECO:0007669"/>
    <property type="project" value="UniProtKB-SubCell"/>
</dbReference>
<accession>A0A9R0JL29</accession>
<evidence type="ECO:0000259" key="8">
    <source>
        <dbReference type="SMART" id="SM00768"/>
    </source>
</evidence>
<feature type="domain" description="X8" evidence="8">
    <location>
        <begin position="290"/>
        <end position="375"/>
    </location>
</feature>
<feature type="compositionally biased region" description="Pro residues" evidence="6">
    <location>
        <begin position="263"/>
        <end position="272"/>
    </location>
</feature>
<dbReference type="InterPro" id="IPR012946">
    <property type="entry name" value="X8"/>
</dbReference>
<evidence type="ECO:0000256" key="4">
    <source>
        <dbReference type="ARBA" id="ARBA00023295"/>
    </source>
</evidence>
<sequence>MALHFHSFSLFLLCLSVATQTTAEILTVHSNHNNPASSSSMAVSVNNNQELTEVATSVLMAETWLRNHVLPYYPSFNITHIVVGHNLLCSFQTHQQFHQYFLPALRNLHHSLIRWGLQSQIKVSPSFSSHCLQLSPDSAFSLLQPLLQFIHFTNSSYLVNPNPSSESSSPISGQKFESLALTHLQNLKKIGFLPLKDLNLLVVLSNTAQEIKPSTKRKLTYILPGSLPPLIGVGPTISPPSPPHYGLSPAHSPHPHPHHHHYQPPPCNPSPPQAAAAAPGPEAEPRREKLWCVAKPSVPTETLQEGMDYACGEVGAECDEIQPDGNCYYPDSLVSHASYAFNSYWQKTKINGGTCSFGGTAMLINSDPSFLQCRFMVV</sequence>
<evidence type="ECO:0000313" key="10">
    <source>
        <dbReference type="RefSeq" id="XP_021838245.2"/>
    </source>
</evidence>
<dbReference type="SUPFAM" id="SSF51445">
    <property type="entry name" value="(Trans)glycosidases"/>
    <property type="match status" value="1"/>
</dbReference>
<dbReference type="Pfam" id="PF00332">
    <property type="entry name" value="Glyco_hydro_17"/>
    <property type="match status" value="1"/>
</dbReference>
<evidence type="ECO:0000256" key="6">
    <source>
        <dbReference type="SAM" id="MobiDB-lite"/>
    </source>
</evidence>
<reference evidence="10" key="2">
    <citation type="submission" date="2025-08" db="UniProtKB">
        <authorList>
            <consortium name="RefSeq"/>
        </authorList>
    </citation>
    <scope>IDENTIFICATION</scope>
    <source>
        <tissue evidence="10">Leaf</tissue>
    </source>
</reference>
<dbReference type="GO" id="GO:0005975">
    <property type="term" value="P:carbohydrate metabolic process"/>
    <property type="evidence" value="ECO:0007669"/>
    <property type="project" value="InterPro"/>
</dbReference>
<dbReference type="Proteomes" id="UP000813463">
    <property type="component" value="Chromosome 3"/>
</dbReference>
<dbReference type="Gene3D" id="3.20.20.80">
    <property type="entry name" value="Glycosidases"/>
    <property type="match status" value="1"/>
</dbReference>
<keyword evidence="3" id="KW-0378">Hydrolase</keyword>
<feature type="chain" id="PRO_5045079911" evidence="7">
    <location>
        <begin position="24"/>
        <end position="378"/>
    </location>
</feature>
<dbReference type="PANTHER" id="PTHR31044">
    <property type="entry name" value="BETA-1,3 GLUCANASE"/>
    <property type="match status" value="1"/>
</dbReference>
<name>A0A9R0JL29_SPIOL</name>
<dbReference type="GO" id="GO:0004553">
    <property type="term" value="F:hydrolase activity, hydrolyzing O-glycosyl compounds"/>
    <property type="evidence" value="ECO:0007669"/>
    <property type="project" value="InterPro"/>
</dbReference>
<feature type="signal peptide" evidence="7">
    <location>
        <begin position="1"/>
        <end position="23"/>
    </location>
</feature>
<dbReference type="GO" id="GO:0009506">
    <property type="term" value="C:plasmodesma"/>
    <property type="evidence" value="ECO:0007669"/>
    <property type="project" value="UniProtKB-ARBA"/>
</dbReference>
<dbReference type="SMART" id="SM00768">
    <property type="entry name" value="X8"/>
    <property type="match status" value="1"/>
</dbReference>
<dbReference type="AlphaFoldDB" id="A0A9R0JL29"/>
<evidence type="ECO:0000256" key="5">
    <source>
        <dbReference type="RuleBase" id="RU004335"/>
    </source>
</evidence>
<dbReference type="KEGG" id="soe:110777984"/>
<dbReference type="Gene3D" id="1.20.58.1040">
    <property type="match status" value="1"/>
</dbReference>
<dbReference type="InterPro" id="IPR000490">
    <property type="entry name" value="Glyco_hydro_17"/>
</dbReference>
<reference evidence="9" key="1">
    <citation type="journal article" date="2021" name="Nat. Commun.">
        <title>Genomic analyses provide insights into spinach domestication and the genetic basis of agronomic traits.</title>
        <authorList>
            <person name="Cai X."/>
            <person name="Sun X."/>
            <person name="Xu C."/>
            <person name="Sun H."/>
            <person name="Wang X."/>
            <person name="Ge C."/>
            <person name="Zhang Z."/>
            <person name="Wang Q."/>
            <person name="Fei Z."/>
            <person name="Jiao C."/>
            <person name="Wang Q."/>
        </authorList>
    </citation>
    <scope>NUCLEOTIDE SEQUENCE [LARGE SCALE GENOMIC DNA]</scope>
    <source>
        <strain evidence="9">cv. Varoflay</strain>
    </source>
</reference>
<dbReference type="RefSeq" id="XP_021838245.2">
    <property type="nucleotide sequence ID" value="XM_021982553.2"/>
</dbReference>
<proteinExistence type="inferred from homology"/>
<comment type="similarity">
    <text evidence="1 5">Belongs to the glycosyl hydrolase 17 family.</text>
</comment>
<dbReference type="GO" id="GO:0098552">
    <property type="term" value="C:side of membrane"/>
    <property type="evidence" value="ECO:0007669"/>
    <property type="project" value="UniProtKB-KW"/>
</dbReference>
<dbReference type="InterPro" id="IPR017853">
    <property type="entry name" value="GH"/>
</dbReference>
<dbReference type="PANTHER" id="PTHR31044:SF140">
    <property type="entry name" value="EXPRESSED PROTEIN"/>
    <property type="match status" value="1"/>
</dbReference>